<feature type="compositionally biased region" description="Basic and acidic residues" evidence="10">
    <location>
        <begin position="19"/>
        <end position="45"/>
    </location>
</feature>
<dbReference type="InterPro" id="IPR027545">
    <property type="entry name" value="Kynurenine_monooxygenase"/>
</dbReference>
<evidence type="ECO:0000256" key="6">
    <source>
        <dbReference type="ARBA" id="ARBA00023002"/>
    </source>
</evidence>
<keyword evidence="5 9" id="KW-0521">NADP</keyword>
<accession>M1VME3</accession>
<feature type="region of interest" description="Disordered" evidence="10">
    <location>
        <begin position="262"/>
        <end position="341"/>
    </location>
</feature>
<dbReference type="EMBL" id="AP006502">
    <property type="protein sequence ID" value="BAM83168.1"/>
    <property type="molecule type" value="Genomic_DNA"/>
</dbReference>
<reference evidence="12 13" key="2">
    <citation type="journal article" date="2007" name="BMC Biol.">
        <title>A 100%-complete sequence reveals unusually simple genomic features in the hot-spring red alga Cyanidioschyzon merolae.</title>
        <authorList>
            <person name="Nozaki H."/>
            <person name="Takano H."/>
            <person name="Misumi O."/>
            <person name="Terasawa K."/>
            <person name="Matsuzaki M."/>
            <person name="Maruyama S."/>
            <person name="Nishida K."/>
            <person name="Yagisawa F."/>
            <person name="Yoshida Y."/>
            <person name="Fujiwara T."/>
            <person name="Takio S."/>
            <person name="Tamura K."/>
            <person name="Chung S.J."/>
            <person name="Nakamura S."/>
            <person name="Kuroiwa H."/>
            <person name="Tanaka K."/>
            <person name="Sato N."/>
            <person name="Kuroiwa T."/>
        </authorList>
    </citation>
    <scope>NUCLEOTIDE SEQUENCE [LARGE SCALE GENOMIC DNA]</scope>
    <source>
        <strain evidence="12 13">10D</strain>
    </source>
</reference>
<evidence type="ECO:0000256" key="9">
    <source>
        <dbReference type="HAMAP-Rule" id="MF_03018"/>
    </source>
</evidence>
<dbReference type="InterPro" id="IPR002938">
    <property type="entry name" value="FAD-bd"/>
</dbReference>
<comment type="function">
    <text evidence="9">Catalyzes the hydroxylation of L-kynurenine (L-Kyn) to form 3-hydroxy-L-kynurenine (L-3OHKyn). Required for synthesis of quinolinic acid.</text>
</comment>
<evidence type="ECO:0000313" key="12">
    <source>
        <dbReference type="EMBL" id="BAM83168.1"/>
    </source>
</evidence>
<dbReference type="GO" id="GO:0034354">
    <property type="term" value="P:'de novo' NAD+ biosynthetic process from L-tryptophan"/>
    <property type="evidence" value="ECO:0007669"/>
    <property type="project" value="UniProtKB-UniRule"/>
</dbReference>
<dbReference type="EC" id="1.14.13.9" evidence="9"/>
<evidence type="ECO:0000256" key="1">
    <source>
        <dbReference type="ARBA" id="ARBA00001974"/>
    </source>
</evidence>
<dbReference type="PRINTS" id="PR00420">
    <property type="entry name" value="RNGMNOXGNASE"/>
</dbReference>
<comment type="subcellular location">
    <subcellularLocation>
        <location evidence="9">Mitochondrion</location>
    </subcellularLocation>
</comment>
<feature type="compositionally biased region" description="Basic and acidic residues" evidence="10">
    <location>
        <begin position="303"/>
        <end position="321"/>
    </location>
</feature>
<dbReference type="GO" id="GO:0006569">
    <property type="term" value="P:L-tryptophan catabolic process"/>
    <property type="evidence" value="ECO:0007669"/>
    <property type="project" value="UniProtKB-UniRule"/>
</dbReference>
<evidence type="ECO:0000259" key="11">
    <source>
        <dbReference type="Pfam" id="PF01494"/>
    </source>
</evidence>
<dbReference type="GO" id="GO:0071949">
    <property type="term" value="F:FAD binding"/>
    <property type="evidence" value="ECO:0007669"/>
    <property type="project" value="InterPro"/>
</dbReference>
<keyword evidence="7 9" id="KW-0503">Monooxygenase</keyword>
<dbReference type="GO" id="GO:0070189">
    <property type="term" value="P:kynurenine metabolic process"/>
    <property type="evidence" value="ECO:0007669"/>
    <property type="project" value="TreeGrafter"/>
</dbReference>
<keyword evidence="2 9" id="KW-0285">Flavoprotein</keyword>
<name>M1VME3_CYAM1</name>
<keyword evidence="9" id="KW-0496">Mitochondrion</keyword>
<dbReference type="InterPro" id="IPR036188">
    <property type="entry name" value="FAD/NAD-bd_sf"/>
</dbReference>
<gene>
    <name evidence="9" type="primary">KMO</name>
    <name evidence="12" type="ORF">CYME_CMT174C</name>
</gene>
<comment type="pathway">
    <text evidence="9">Cofactor biosynthesis; NAD(+) biosynthesis; quinolinate from L-kynurenine: step 1/3.</text>
</comment>
<feature type="compositionally biased region" description="Polar residues" evidence="10">
    <location>
        <begin position="46"/>
        <end position="58"/>
    </location>
</feature>
<dbReference type="Gramene" id="CMT174CT">
    <property type="protein sequence ID" value="CMT174CT"/>
    <property type="gene ID" value="CMT174C"/>
</dbReference>
<feature type="domain" description="FAD-binding" evidence="11">
    <location>
        <begin position="501"/>
        <end position="539"/>
    </location>
</feature>
<comment type="catalytic activity">
    <reaction evidence="8 9">
        <text>L-kynurenine + NADPH + O2 + H(+) = 3-hydroxy-L-kynurenine + NADP(+) + H2O</text>
        <dbReference type="Rhea" id="RHEA:20545"/>
        <dbReference type="ChEBI" id="CHEBI:15377"/>
        <dbReference type="ChEBI" id="CHEBI:15378"/>
        <dbReference type="ChEBI" id="CHEBI:15379"/>
        <dbReference type="ChEBI" id="CHEBI:57783"/>
        <dbReference type="ChEBI" id="CHEBI:57959"/>
        <dbReference type="ChEBI" id="CHEBI:58125"/>
        <dbReference type="ChEBI" id="CHEBI:58349"/>
        <dbReference type="EC" id="1.14.13.9"/>
    </reaction>
</comment>
<dbReference type="PANTHER" id="PTHR46028">
    <property type="entry name" value="KYNURENINE 3-MONOOXYGENASE"/>
    <property type="match status" value="1"/>
</dbReference>
<dbReference type="AlphaFoldDB" id="M1VME3"/>
<evidence type="ECO:0000256" key="3">
    <source>
        <dbReference type="ARBA" id="ARBA00022642"/>
    </source>
</evidence>
<proteinExistence type="inferred from homology"/>
<evidence type="ECO:0000256" key="4">
    <source>
        <dbReference type="ARBA" id="ARBA00022827"/>
    </source>
</evidence>
<dbReference type="SUPFAM" id="SSF51905">
    <property type="entry name" value="FAD/NAD(P)-binding domain"/>
    <property type="match status" value="1"/>
</dbReference>
<keyword evidence="6 9" id="KW-0560">Oxidoreductase</keyword>
<dbReference type="UniPathway" id="UPA00253">
    <property type="reaction ID" value="UER00328"/>
</dbReference>
<sequence>MASSESFSGKEYTIASNDHTTDPVRRVLHFHSEASKGLKNREEGSSTKPSPAKTLQLSESCEQDALACASEVRIRTVRSSPESGSPGVAASTVLARDPAVVLGAGPAGCLIALELSRLGIPVEVFEYRSAHYFRPYIEYAGGGGDRAPYQRYRGRSINLALSARGLRALETVGLAQRIQQIGVPMRGRMIHDTAGRVHFQAYGGRPEEYLLSVSRTTLNQMLVETCLLDERGLITMHFGKKCTDIDLDQCVLTFEDGWMSPRHHGWPESNTEDTVDSPPSSRSLERERRARKRAAPARGFLGTKERTPRTPQHDATHREPGAEAVPGSLMSSTGRSTSAGAVSTRHVTASFIIGADGAHSRVRQAMQRLVPFNYEQEYIPTAYKELSIPSRIQRDDTGGSSGGYLLAPHALHIWPRHRFMLIALPNRDGSFTATLFMNRDADPGAPDVPSFATVRTPSQIQQFFESYFPDIYALVPSLVADYQSNPVAPLFTIRCAPFHYRGRAVLVGDAAHVMVPFYGQGCNAAMEDCRILANFFREEIRLAALRAPNRRVRGCVRLPASDLTVDFEDGIAEDDLTDAKGLQRALADDGYLGGVVDSESEGAALLDLERVFSAYSAERKPNADAITNLALENYWEMASKTSSRLFRWKREIQNQLHALMPCYFMSLYHMISFSNIPYAESVRRAQKQDRVMNALFRSLGLGCVSFAGFMLWRACHLLRKAQRN</sequence>
<keyword evidence="13" id="KW-1185">Reference proteome</keyword>
<dbReference type="HOGENOM" id="CLU_023210_2_1_1"/>
<reference evidence="12 13" key="1">
    <citation type="journal article" date="2004" name="Nature">
        <title>Genome sequence of the ultrasmall unicellular red alga Cyanidioschyzon merolae 10D.</title>
        <authorList>
            <person name="Matsuzaki M."/>
            <person name="Misumi O."/>
            <person name="Shin-i T."/>
            <person name="Maruyama S."/>
            <person name="Takahara M."/>
            <person name="Miyagishima S."/>
            <person name="Mori T."/>
            <person name="Nishida K."/>
            <person name="Yagisawa F."/>
            <person name="Nishida K."/>
            <person name="Yoshida Y."/>
            <person name="Nishimura Y."/>
            <person name="Nakao S."/>
            <person name="Kobayashi T."/>
            <person name="Momoyama Y."/>
            <person name="Higashiyama T."/>
            <person name="Minoda A."/>
            <person name="Sano M."/>
            <person name="Nomoto H."/>
            <person name="Oishi K."/>
            <person name="Hayashi H."/>
            <person name="Ohta F."/>
            <person name="Nishizaka S."/>
            <person name="Haga S."/>
            <person name="Miura S."/>
            <person name="Morishita T."/>
            <person name="Kabeya Y."/>
            <person name="Terasawa K."/>
            <person name="Suzuki Y."/>
            <person name="Ishii Y."/>
            <person name="Asakawa S."/>
            <person name="Takano H."/>
            <person name="Ohta N."/>
            <person name="Kuroiwa H."/>
            <person name="Tanaka K."/>
            <person name="Shimizu N."/>
            <person name="Sugano S."/>
            <person name="Sato N."/>
            <person name="Nozaki H."/>
            <person name="Ogasawara N."/>
            <person name="Kohara Y."/>
            <person name="Kuroiwa T."/>
        </authorList>
    </citation>
    <scope>NUCLEOTIDE SEQUENCE [LARGE SCALE GENOMIC DNA]</scope>
    <source>
        <strain evidence="12 13">10D</strain>
    </source>
</reference>
<dbReference type="GO" id="GO:0043420">
    <property type="term" value="P:anthranilate metabolic process"/>
    <property type="evidence" value="ECO:0007669"/>
    <property type="project" value="UniProtKB-UniRule"/>
</dbReference>
<dbReference type="PANTHER" id="PTHR46028:SF2">
    <property type="entry name" value="KYNURENINE 3-MONOOXYGENASE"/>
    <property type="match status" value="1"/>
</dbReference>
<dbReference type="Gene3D" id="3.50.50.60">
    <property type="entry name" value="FAD/NAD(P)-binding domain"/>
    <property type="match status" value="3"/>
</dbReference>
<keyword evidence="4 9" id="KW-0274">FAD</keyword>
<protein>
    <recommendedName>
        <fullName evidence="9">Kynurenine 3-monooxygenase</fullName>
        <ecNumber evidence="9">1.14.13.9</ecNumber>
    </recommendedName>
    <alternativeName>
        <fullName evidence="9">Kynurenine 3-hydroxylase</fullName>
    </alternativeName>
</protein>
<feature type="region of interest" description="Disordered" evidence="10">
    <location>
        <begin position="1"/>
        <end position="58"/>
    </location>
</feature>
<dbReference type="HAMAP" id="MF_01971">
    <property type="entry name" value="Kynurenine_monooxygenase"/>
    <property type="match status" value="1"/>
</dbReference>
<dbReference type="OrthoDB" id="10053569at2759"/>
<dbReference type="GO" id="GO:0005741">
    <property type="term" value="C:mitochondrial outer membrane"/>
    <property type="evidence" value="ECO:0007669"/>
    <property type="project" value="TreeGrafter"/>
</dbReference>
<dbReference type="OMA" id="REFMFIA"/>
<evidence type="ECO:0000256" key="10">
    <source>
        <dbReference type="SAM" id="MobiDB-lite"/>
    </source>
</evidence>
<dbReference type="eggNOG" id="KOG2614">
    <property type="taxonomic scope" value="Eukaryota"/>
</dbReference>
<dbReference type="GO" id="GO:0004502">
    <property type="term" value="F:kynurenine 3-monooxygenase activity"/>
    <property type="evidence" value="ECO:0007669"/>
    <property type="project" value="UniProtKB-UniRule"/>
</dbReference>
<evidence type="ECO:0000256" key="8">
    <source>
        <dbReference type="ARBA" id="ARBA00047818"/>
    </source>
</evidence>
<dbReference type="Pfam" id="PF01494">
    <property type="entry name" value="FAD_binding_3"/>
    <property type="match status" value="1"/>
</dbReference>
<evidence type="ECO:0000256" key="2">
    <source>
        <dbReference type="ARBA" id="ARBA00022630"/>
    </source>
</evidence>
<dbReference type="KEGG" id="cme:CYME_CMT174C"/>
<dbReference type="Proteomes" id="UP000007014">
    <property type="component" value="Chromosome 20"/>
</dbReference>
<dbReference type="GO" id="GO:0019805">
    <property type="term" value="P:quinolinate biosynthetic process"/>
    <property type="evidence" value="ECO:0007669"/>
    <property type="project" value="UniProtKB-UniRule"/>
</dbReference>
<organism evidence="12 13">
    <name type="scientific">Cyanidioschyzon merolae (strain NIES-3377 / 10D)</name>
    <name type="common">Unicellular red alga</name>
    <dbReference type="NCBI Taxonomy" id="280699"/>
    <lineage>
        <taxon>Eukaryota</taxon>
        <taxon>Rhodophyta</taxon>
        <taxon>Bangiophyceae</taxon>
        <taxon>Cyanidiales</taxon>
        <taxon>Cyanidiaceae</taxon>
        <taxon>Cyanidioschyzon</taxon>
    </lineage>
</organism>
<comment type="similarity">
    <text evidence="9">Belongs to the aromatic-ring hydroxylase family. KMO subfamily.</text>
</comment>
<feature type="compositionally biased region" description="Polar residues" evidence="10">
    <location>
        <begin position="329"/>
        <end position="341"/>
    </location>
</feature>
<evidence type="ECO:0000256" key="5">
    <source>
        <dbReference type="ARBA" id="ARBA00022857"/>
    </source>
</evidence>
<dbReference type="STRING" id="280699.M1VME3"/>
<dbReference type="GeneID" id="16997651"/>
<evidence type="ECO:0000256" key="7">
    <source>
        <dbReference type="ARBA" id="ARBA00023033"/>
    </source>
</evidence>
<dbReference type="RefSeq" id="XP_005539204.1">
    <property type="nucleotide sequence ID" value="XM_005539147.1"/>
</dbReference>
<evidence type="ECO:0000313" key="13">
    <source>
        <dbReference type="Proteomes" id="UP000007014"/>
    </source>
</evidence>
<comment type="cofactor">
    <cofactor evidence="1 9">
        <name>FAD</name>
        <dbReference type="ChEBI" id="CHEBI:57692"/>
    </cofactor>
</comment>
<keyword evidence="3 9" id="KW-0662">Pyridine nucleotide biosynthesis</keyword>